<keyword evidence="1" id="KW-0472">Membrane</keyword>
<feature type="transmembrane region" description="Helical" evidence="1">
    <location>
        <begin position="98"/>
        <end position="119"/>
    </location>
</feature>
<feature type="transmembrane region" description="Helical" evidence="1">
    <location>
        <begin position="57"/>
        <end position="78"/>
    </location>
</feature>
<gene>
    <name evidence="2" type="ORF">CPT75_00955</name>
</gene>
<keyword evidence="1" id="KW-1133">Transmembrane helix</keyword>
<accession>A0A317FWD0</accession>
<dbReference type="Proteomes" id="UP000245488">
    <property type="component" value="Plasmid pINBov266"/>
</dbReference>
<feature type="transmembrane region" description="Helical" evidence="1">
    <location>
        <begin position="239"/>
        <end position="259"/>
    </location>
</feature>
<dbReference type="EMBL" id="NXNG01000002">
    <property type="protein sequence ID" value="PWT25984.1"/>
    <property type="molecule type" value="Genomic_DNA"/>
</dbReference>
<feature type="transmembrane region" description="Helical" evidence="1">
    <location>
        <begin position="27"/>
        <end position="45"/>
    </location>
</feature>
<name>A0A317FWD0_BUTFI</name>
<feature type="transmembrane region" description="Helical" evidence="1">
    <location>
        <begin position="405"/>
        <end position="425"/>
    </location>
</feature>
<keyword evidence="2" id="KW-0614">Plasmid</keyword>
<reference evidence="2 3" key="1">
    <citation type="submission" date="2017-09" db="EMBL/GenBank/DDBJ databases">
        <title>High-quality draft genome sequence of Butyrivibrio fibrisolvens INBov1, isolated from cow rumen.</title>
        <authorList>
            <person name="Rodriguez Hernaez J."/>
            <person name="Rivarola M."/>
            <person name="Paniego N."/>
            <person name="Cravero S."/>
            <person name="Ceron Cucchi M."/>
            <person name="Martinez M.C."/>
        </authorList>
    </citation>
    <scope>NUCLEOTIDE SEQUENCE [LARGE SCALE GENOMIC DNA]</scope>
    <source>
        <strain evidence="2 3">INBov1</strain>
        <plasmid evidence="3">pinbov266</plasmid>
    </source>
</reference>
<evidence type="ECO:0008006" key="4">
    <source>
        <dbReference type="Google" id="ProtNLM"/>
    </source>
</evidence>
<feature type="transmembrane region" description="Helical" evidence="1">
    <location>
        <begin position="208"/>
        <end position="227"/>
    </location>
</feature>
<dbReference type="NCBIfam" id="TIGR04370">
    <property type="entry name" value="glyco_rpt_poly"/>
    <property type="match status" value="1"/>
</dbReference>
<evidence type="ECO:0000256" key="1">
    <source>
        <dbReference type="SAM" id="Phobius"/>
    </source>
</evidence>
<sequence>MLFLLITITALLPISYCMFKKDIASPTFLFYIGFFISAVAAYFNYYTWNIHIQDRIIVIFLFGWISFFAGEYTIRVILAKKRFSNNLGNNRVKLKAIIPSRIVVYSLVLLNIVITILLFREVVKVASFGGSSTDNLMVNFKENLDEVGLSGLITQLTKITKASAYVFAFVFINNLIAAEKRTLKVVCKNIKYLIPIMLYILQCFMRGGRYTVIALIIGMLFIIYYLCQYKSNWRFKLSIKNLIILILIVFCIFLAFWLIKNVVGRTSESPFLEYITRYLGGPYELFSLYIENPPESAYETFAGLLTSFNKIGLTNSTIRSYHEFRFSSTGILIGNVYSAFRTYYNDYGLLGVCFFSYALSFIFNLSYHRIRVEKNLYKHSFRVIVYSAFLYCIVFAFFVDYFFARISLGLFIEVIIMYLVYYVVIKKRFYIGKNRK</sequence>
<keyword evidence="1" id="KW-0812">Transmembrane</keyword>
<geneLocation type="plasmid" evidence="3">
    <name>pinbov266</name>
</geneLocation>
<feature type="transmembrane region" description="Helical" evidence="1">
    <location>
        <begin position="347"/>
        <end position="367"/>
    </location>
</feature>
<feature type="transmembrane region" description="Helical" evidence="1">
    <location>
        <begin position="379"/>
        <end position="399"/>
    </location>
</feature>
<keyword evidence="3" id="KW-1185">Reference proteome</keyword>
<proteinExistence type="predicted"/>
<protein>
    <recommendedName>
        <fullName evidence="4">Oligosaccharide repeat unit polymerase</fullName>
    </recommendedName>
</protein>
<dbReference type="AlphaFoldDB" id="A0A317FWD0"/>
<dbReference type="RefSeq" id="WP_110074496.1">
    <property type="nucleotide sequence ID" value="NZ_CM009897.1"/>
</dbReference>
<evidence type="ECO:0000313" key="3">
    <source>
        <dbReference type="Proteomes" id="UP000245488"/>
    </source>
</evidence>
<organism evidence="2 3">
    <name type="scientific">Butyrivibrio fibrisolvens</name>
    <dbReference type="NCBI Taxonomy" id="831"/>
    <lineage>
        <taxon>Bacteria</taxon>
        <taxon>Bacillati</taxon>
        <taxon>Bacillota</taxon>
        <taxon>Clostridia</taxon>
        <taxon>Lachnospirales</taxon>
        <taxon>Lachnospiraceae</taxon>
        <taxon>Butyrivibrio</taxon>
    </lineage>
</organism>
<comment type="caution">
    <text evidence="2">The sequence shown here is derived from an EMBL/GenBank/DDBJ whole genome shotgun (WGS) entry which is preliminary data.</text>
</comment>
<evidence type="ECO:0000313" key="2">
    <source>
        <dbReference type="EMBL" id="PWT25984.1"/>
    </source>
</evidence>